<evidence type="ECO:0000313" key="1">
    <source>
        <dbReference type="EnsemblPlants" id="Solyc07g018146.1.1"/>
    </source>
</evidence>
<dbReference type="Gene3D" id="3.30.70.270">
    <property type="match status" value="1"/>
</dbReference>
<dbReference type="InterPro" id="IPR043128">
    <property type="entry name" value="Rev_trsase/Diguanyl_cyclase"/>
</dbReference>
<dbReference type="EnsemblPlants" id="Solyc07g018146.1.1">
    <property type="protein sequence ID" value="Solyc07g018146.1.1"/>
    <property type="gene ID" value="Solyc07g018146.1"/>
</dbReference>
<reference evidence="1" key="1">
    <citation type="journal article" date="2012" name="Nature">
        <title>The tomato genome sequence provides insights into fleshy fruit evolution.</title>
        <authorList>
            <consortium name="Tomato Genome Consortium"/>
        </authorList>
    </citation>
    <scope>NUCLEOTIDE SEQUENCE [LARGE SCALE GENOMIC DNA]</scope>
    <source>
        <strain evidence="1">cv. Heinz 1706</strain>
    </source>
</reference>
<dbReference type="Proteomes" id="UP000004994">
    <property type="component" value="Chromosome 7"/>
</dbReference>
<dbReference type="Gramene" id="Solyc07g018146.1.1">
    <property type="protein sequence ID" value="Solyc07g018146.1.1"/>
    <property type="gene ID" value="Solyc07g018146.1"/>
</dbReference>
<evidence type="ECO:0008006" key="3">
    <source>
        <dbReference type="Google" id="ProtNLM"/>
    </source>
</evidence>
<keyword evidence="2" id="KW-1185">Reference proteome</keyword>
<reference evidence="1" key="2">
    <citation type="submission" date="2019-01" db="UniProtKB">
        <authorList>
            <consortium name="EnsemblPlants"/>
        </authorList>
    </citation>
    <scope>IDENTIFICATION</scope>
    <source>
        <strain evidence="1">cv. Heinz 1706</strain>
    </source>
</reference>
<dbReference type="PANTHER" id="PTHR24559">
    <property type="entry name" value="TRANSPOSON TY3-I GAG-POL POLYPROTEIN"/>
    <property type="match status" value="1"/>
</dbReference>
<proteinExistence type="predicted"/>
<protein>
    <recommendedName>
        <fullName evidence="3">Reverse transcriptase domain-containing protein</fullName>
    </recommendedName>
</protein>
<dbReference type="InParanoid" id="A0A3Q7H6A4"/>
<evidence type="ECO:0000313" key="2">
    <source>
        <dbReference type="Proteomes" id="UP000004994"/>
    </source>
</evidence>
<dbReference type="InterPro" id="IPR053134">
    <property type="entry name" value="RNA-dir_DNA_polymerase"/>
</dbReference>
<name>A0A3Q7H6A4_SOLLC</name>
<dbReference type="PANTHER" id="PTHR24559:SF444">
    <property type="entry name" value="REVERSE TRANSCRIPTASE DOMAIN-CONTAINING PROTEIN"/>
    <property type="match status" value="1"/>
</dbReference>
<sequence length="112" mass="13225">MICINYGHLNKVIVKKKYHIPHFNNMIDKRVHLYFLKMICGMIKESNIPSLAKTLAVFMELIEGVFRPYNDTFVIIFIDDILSKTKEDQDRHLREALRHVLKVHVVSKEDSQ</sequence>
<accession>A0A3Q7H6A4</accession>
<dbReference type="InterPro" id="IPR043502">
    <property type="entry name" value="DNA/RNA_pol_sf"/>
</dbReference>
<dbReference type="AlphaFoldDB" id="A0A3Q7H6A4"/>
<dbReference type="SUPFAM" id="SSF56672">
    <property type="entry name" value="DNA/RNA polymerases"/>
    <property type="match status" value="1"/>
</dbReference>
<organism evidence="1">
    <name type="scientific">Solanum lycopersicum</name>
    <name type="common">Tomato</name>
    <name type="synonym">Lycopersicon esculentum</name>
    <dbReference type="NCBI Taxonomy" id="4081"/>
    <lineage>
        <taxon>Eukaryota</taxon>
        <taxon>Viridiplantae</taxon>
        <taxon>Streptophyta</taxon>
        <taxon>Embryophyta</taxon>
        <taxon>Tracheophyta</taxon>
        <taxon>Spermatophyta</taxon>
        <taxon>Magnoliopsida</taxon>
        <taxon>eudicotyledons</taxon>
        <taxon>Gunneridae</taxon>
        <taxon>Pentapetalae</taxon>
        <taxon>asterids</taxon>
        <taxon>lamiids</taxon>
        <taxon>Solanales</taxon>
        <taxon>Solanaceae</taxon>
        <taxon>Solanoideae</taxon>
        <taxon>Solaneae</taxon>
        <taxon>Solanum</taxon>
        <taxon>Solanum subgen. Lycopersicon</taxon>
    </lineage>
</organism>